<dbReference type="InterPro" id="IPR046938">
    <property type="entry name" value="DNA_clamp_sf"/>
</dbReference>
<dbReference type="Proteomes" id="UP000199111">
    <property type="component" value="Unassembled WGS sequence"/>
</dbReference>
<dbReference type="PANTHER" id="PTHR22683">
    <property type="entry name" value="SPORULATION PROTEIN RELATED"/>
    <property type="match status" value="1"/>
</dbReference>
<keyword evidence="4" id="KW-1185">Reference proteome</keyword>
<feature type="region of interest" description="Disordered" evidence="1">
    <location>
        <begin position="220"/>
        <end position="250"/>
    </location>
</feature>
<dbReference type="InterPro" id="IPR036388">
    <property type="entry name" value="WH-like_DNA-bd_sf"/>
</dbReference>
<dbReference type="SUPFAM" id="SSF46785">
    <property type="entry name" value="Winged helix' DNA-binding domain"/>
    <property type="match status" value="1"/>
</dbReference>
<gene>
    <name evidence="3" type="ORF">SAMN05216275_14133</name>
</gene>
<dbReference type="RefSeq" id="WP_093891458.1">
    <property type="nucleotide sequence ID" value="NZ_FOQY01000041.1"/>
</dbReference>
<dbReference type="AlphaFoldDB" id="A0A1I4DF10"/>
<dbReference type="InterPro" id="IPR050206">
    <property type="entry name" value="FtsK/SpoIIIE/SftA"/>
</dbReference>
<evidence type="ECO:0000256" key="1">
    <source>
        <dbReference type="SAM" id="MobiDB-lite"/>
    </source>
</evidence>
<proteinExistence type="predicted"/>
<dbReference type="Gene3D" id="1.10.10.10">
    <property type="entry name" value="Winged helix-like DNA-binding domain superfamily/Winged helix DNA-binding domain"/>
    <property type="match status" value="1"/>
</dbReference>
<protein>
    <submittedName>
        <fullName evidence="3">Ftsk gamma domain-containing protein</fullName>
    </submittedName>
</protein>
<dbReference type="PANTHER" id="PTHR22683:SF41">
    <property type="entry name" value="DNA TRANSLOCASE FTSK"/>
    <property type="match status" value="1"/>
</dbReference>
<dbReference type="GeneID" id="300785104"/>
<accession>A0A1I4DF10</accession>
<feature type="domain" description="FtsK gamma" evidence="2">
    <location>
        <begin position="253"/>
        <end position="318"/>
    </location>
</feature>
<dbReference type="Pfam" id="PF09397">
    <property type="entry name" value="FtsK_gamma"/>
    <property type="match status" value="1"/>
</dbReference>
<evidence type="ECO:0000313" key="3">
    <source>
        <dbReference type="EMBL" id="SFK92032.1"/>
    </source>
</evidence>
<dbReference type="InterPro" id="IPR018541">
    <property type="entry name" value="Ftsk_gamma"/>
</dbReference>
<evidence type="ECO:0000313" key="4">
    <source>
        <dbReference type="Proteomes" id="UP000199111"/>
    </source>
</evidence>
<evidence type="ECO:0000259" key="2">
    <source>
        <dbReference type="SMART" id="SM00843"/>
    </source>
</evidence>
<feature type="compositionally biased region" description="Basic and acidic residues" evidence="1">
    <location>
        <begin position="330"/>
        <end position="340"/>
    </location>
</feature>
<sequence>MTRIDLTTRELHELLAPVLPHTGTDPEVPELGIIRLEVRGDVLYAIATDRYTMAAARHPLNDPAADIAVSIDREDAAAMLKLFKHSKKQDPQLRLVIDKVPVPVNGRGDTVQSLGLTVDSEDGTRLVLHGRGHGVLRSWRKLLRQVVDRSLAPASPALFLTPSYLPRWTKAARKGERLSVFIGPDPTDPMLLQVEHRFIGVWMPAGHLDAGEETTGSPWARELADDTDDSDDEQEGDVLRTPPAQEPRDAPAAGADLELLVQAAELVISTQFGSPSMLQRKMRVGFAKVGQLMDLLEQHGVVGPAEGSKAREVLIRPHQVLEAVAEIRRAEKHASNEARTDQPALEEEETDRG</sequence>
<name>A0A1I4DF10_9ACTN</name>
<dbReference type="Gene3D" id="3.10.150.10">
    <property type="entry name" value="DNA Polymerase III, subunit A, domain 2"/>
    <property type="match status" value="1"/>
</dbReference>
<organism evidence="3 4">
    <name type="scientific">Streptosporangium canum</name>
    <dbReference type="NCBI Taxonomy" id="324952"/>
    <lineage>
        <taxon>Bacteria</taxon>
        <taxon>Bacillati</taxon>
        <taxon>Actinomycetota</taxon>
        <taxon>Actinomycetes</taxon>
        <taxon>Streptosporangiales</taxon>
        <taxon>Streptosporangiaceae</taxon>
        <taxon>Streptosporangium</taxon>
    </lineage>
</organism>
<dbReference type="SUPFAM" id="SSF55979">
    <property type="entry name" value="DNA clamp"/>
    <property type="match status" value="1"/>
</dbReference>
<feature type="compositionally biased region" description="Acidic residues" evidence="1">
    <location>
        <begin position="344"/>
        <end position="353"/>
    </location>
</feature>
<feature type="region of interest" description="Disordered" evidence="1">
    <location>
        <begin position="330"/>
        <end position="353"/>
    </location>
</feature>
<reference evidence="4" key="1">
    <citation type="submission" date="2016-10" db="EMBL/GenBank/DDBJ databases">
        <authorList>
            <person name="Varghese N."/>
            <person name="Submissions S."/>
        </authorList>
    </citation>
    <scope>NUCLEOTIDE SEQUENCE [LARGE SCALE GENOMIC DNA]</scope>
    <source>
        <strain evidence="4">CGMCC 4.2126</strain>
    </source>
</reference>
<dbReference type="InterPro" id="IPR036390">
    <property type="entry name" value="WH_DNA-bd_sf"/>
</dbReference>
<dbReference type="SMART" id="SM00843">
    <property type="entry name" value="Ftsk_gamma"/>
    <property type="match status" value="1"/>
</dbReference>
<dbReference type="EMBL" id="FOQY01000041">
    <property type="protein sequence ID" value="SFK92032.1"/>
    <property type="molecule type" value="Genomic_DNA"/>
</dbReference>
<feature type="compositionally biased region" description="Acidic residues" evidence="1">
    <location>
        <begin position="225"/>
        <end position="236"/>
    </location>
</feature>